<keyword evidence="5 7" id="KW-0539">Nucleus</keyword>
<dbReference type="GO" id="GO:0043111">
    <property type="term" value="P:replication fork arrest"/>
    <property type="evidence" value="ECO:0007669"/>
    <property type="project" value="TreeGrafter"/>
</dbReference>
<dbReference type="InterPro" id="IPR012923">
    <property type="entry name" value="Csm3"/>
</dbReference>
<organism evidence="10 11">
    <name type="scientific">Parathielavia hyrcaniae</name>
    <dbReference type="NCBI Taxonomy" id="113614"/>
    <lineage>
        <taxon>Eukaryota</taxon>
        <taxon>Fungi</taxon>
        <taxon>Dikarya</taxon>
        <taxon>Ascomycota</taxon>
        <taxon>Pezizomycotina</taxon>
        <taxon>Sordariomycetes</taxon>
        <taxon>Sordariomycetidae</taxon>
        <taxon>Sordariales</taxon>
        <taxon>Chaetomiaceae</taxon>
        <taxon>Parathielavia</taxon>
    </lineage>
</organism>
<feature type="region of interest" description="Disordered" evidence="8">
    <location>
        <begin position="1"/>
        <end position="72"/>
    </location>
</feature>
<feature type="compositionally biased region" description="Low complexity" evidence="8">
    <location>
        <begin position="360"/>
        <end position="373"/>
    </location>
</feature>
<feature type="compositionally biased region" description="Low complexity" evidence="8">
    <location>
        <begin position="1"/>
        <end position="14"/>
    </location>
</feature>
<dbReference type="Proteomes" id="UP001305647">
    <property type="component" value="Unassembled WGS sequence"/>
</dbReference>
<feature type="compositionally biased region" description="Basic and acidic residues" evidence="8">
    <location>
        <begin position="48"/>
        <end position="67"/>
    </location>
</feature>
<feature type="compositionally biased region" description="Polar residues" evidence="8">
    <location>
        <begin position="272"/>
        <end position="282"/>
    </location>
</feature>
<dbReference type="GO" id="GO:0003677">
    <property type="term" value="F:DNA binding"/>
    <property type="evidence" value="ECO:0007669"/>
    <property type="project" value="TreeGrafter"/>
</dbReference>
<evidence type="ECO:0000313" key="10">
    <source>
        <dbReference type="EMBL" id="KAK4102324.1"/>
    </source>
</evidence>
<keyword evidence="3 7" id="KW-0227">DNA damage</keyword>
<dbReference type="PANTHER" id="PTHR13220:SF11">
    <property type="entry name" value="TIMELESS-INTERACTING PROTEIN"/>
    <property type="match status" value="1"/>
</dbReference>
<dbReference type="PANTHER" id="PTHR13220">
    <property type="entry name" value="TIMELESS INTERACTING-RELATED"/>
    <property type="match status" value="1"/>
</dbReference>
<feature type="compositionally biased region" description="Acidic residues" evidence="8">
    <location>
        <begin position="234"/>
        <end position="245"/>
    </location>
</feature>
<evidence type="ECO:0000256" key="3">
    <source>
        <dbReference type="ARBA" id="ARBA00022763"/>
    </source>
</evidence>
<evidence type="ECO:0000256" key="8">
    <source>
        <dbReference type="SAM" id="MobiDB-lite"/>
    </source>
</evidence>
<proteinExistence type="inferred from homology"/>
<comment type="function">
    <text evidence="7">Plays an important role in the control of DNA replication and the maintenance of replication fork stability.</text>
</comment>
<dbReference type="AlphaFoldDB" id="A0AAN6Q2D2"/>
<feature type="region of interest" description="Disordered" evidence="8">
    <location>
        <begin position="160"/>
        <end position="436"/>
    </location>
</feature>
<dbReference type="InterPro" id="IPR040038">
    <property type="entry name" value="TIPIN/Csm3/Swi3"/>
</dbReference>
<evidence type="ECO:0000256" key="7">
    <source>
        <dbReference type="RuleBase" id="RU366049"/>
    </source>
</evidence>
<evidence type="ECO:0000256" key="1">
    <source>
        <dbReference type="ARBA" id="ARBA00004123"/>
    </source>
</evidence>
<dbReference type="EMBL" id="MU863632">
    <property type="protein sequence ID" value="KAK4102324.1"/>
    <property type="molecule type" value="Genomic_DNA"/>
</dbReference>
<keyword evidence="4" id="KW-0236">DNA replication inhibitor</keyword>
<accession>A0AAN6Q2D2</accession>
<keyword evidence="11" id="KW-1185">Reference proteome</keyword>
<name>A0AAN6Q2D2_9PEZI</name>
<dbReference type="Pfam" id="PF07962">
    <property type="entry name" value="Swi3"/>
    <property type="match status" value="1"/>
</dbReference>
<reference evidence="10" key="2">
    <citation type="submission" date="2023-05" db="EMBL/GenBank/DDBJ databases">
        <authorList>
            <consortium name="Lawrence Berkeley National Laboratory"/>
            <person name="Steindorff A."/>
            <person name="Hensen N."/>
            <person name="Bonometti L."/>
            <person name="Westerberg I."/>
            <person name="Brannstrom I.O."/>
            <person name="Guillou S."/>
            <person name="Cros-Aarteil S."/>
            <person name="Calhoun S."/>
            <person name="Haridas S."/>
            <person name="Kuo A."/>
            <person name="Mondo S."/>
            <person name="Pangilinan J."/>
            <person name="Riley R."/>
            <person name="Labutti K."/>
            <person name="Andreopoulos B."/>
            <person name="Lipzen A."/>
            <person name="Chen C."/>
            <person name="Yanf M."/>
            <person name="Daum C."/>
            <person name="Ng V."/>
            <person name="Clum A."/>
            <person name="Ohm R."/>
            <person name="Martin F."/>
            <person name="Silar P."/>
            <person name="Natvig D."/>
            <person name="Lalanne C."/>
            <person name="Gautier V."/>
            <person name="Ament-Velasquez S.L."/>
            <person name="Kruys A."/>
            <person name="Hutchinson M.I."/>
            <person name="Powell A.J."/>
            <person name="Barry K."/>
            <person name="Miller A.N."/>
            <person name="Grigoriev I.V."/>
            <person name="Debuchy R."/>
            <person name="Gladieux P."/>
            <person name="Thoren M.H."/>
            <person name="Johannesson H."/>
        </authorList>
    </citation>
    <scope>NUCLEOTIDE SEQUENCE</scope>
    <source>
        <strain evidence="10">CBS 757.83</strain>
    </source>
</reference>
<sequence length="436" mass="46094">MPSKTASKSTGSAARGHGSSSFVNDYLADWDQDDPFRSPSPEPAKNGNNDDGKKRDVLGIDKELDLKRKPRAPRVKLDETRLLSDKGIPKLRKTAQRLRFKGKGHEYNDAARLLSFYQEWLDDLFPKATFLDALAMVEKAGHKTTMRSARLQWIDETKPKPSAMAEDEEDFRIRQGSSAPRQPDKVAPIFETAAKAAQGPATSPAAGDLFGDEDIYNATPPRNPGGIAPSGQVADDDVPDDDDLDALMAEAEADPAMINTRPAAAAPGSGSIFGNGTRTVTKTPAGDPDDDDLDALMAEAETHPDSTRPSQPAPSGSIFGDGKSKQQTTQHGGDDADDLDALMAEAEADAPVSAQSSRTAGKAGNNGAKPANNRPDIDDGDDDLEALMAEAEAGVIAAPRPSNDAKAASSGHADAGGQMAGFEDDEEAMAEMDGPW</sequence>
<dbReference type="GO" id="GO:0031298">
    <property type="term" value="C:replication fork protection complex"/>
    <property type="evidence" value="ECO:0007669"/>
    <property type="project" value="TreeGrafter"/>
</dbReference>
<evidence type="ECO:0000256" key="6">
    <source>
        <dbReference type="ARBA" id="ARBA00023306"/>
    </source>
</evidence>
<protein>
    <recommendedName>
        <fullName evidence="7">Chromosome segregation in meiosis protein</fullName>
    </recommendedName>
</protein>
<feature type="compositionally biased region" description="Low complexity" evidence="8">
    <location>
        <begin position="246"/>
        <end position="257"/>
    </location>
</feature>
<gene>
    <name evidence="10" type="ORF">N658DRAFT_424171</name>
</gene>
<evidence type="ECO:0000256" key="4">
    <source>
        <dbReference type="ARBA" id="ARBA00022880"/>
    </source>
</evidence>
<comment type="similarity">
    <text evidence="2 7">Belongs to the CSM3 family.</text>
</comment>
<evidence type="ECO:0000256" key="5">
    <source>
        <dbReference type="ARBA" id="ARBA00023242"/>
    </source>
</evidence>
<dbReference type="GO" id="GO:0006974">
    <property type="term" value="P:DNA damage response"/>
    <property type="evidence" value="ECO:0007669"/>
    <property type="project" value="UniProtKB-KW"/>
</dbReference>
<comment type="caution">
    <text evidence="10">The sequence shown here is derived from an EMBL/GenBank/DDBJ whole genome shotgun (WGS) entry which is preliminary data.</text>
</comment>
<evidence type="ECO:0000259" key="9">
    <source>
        <dbReference type="Pfam" id="PF07962"/>
    </source>
</evidence>
<feature type="domain" description="Chromosome segregation in meiosis protein 3" evidence="9">
    <location>
        <begin position="76"/>
        <end position="157"/>
    </location>
</feature>
<dbReference type="GO" id="GO:0031297">
    <property type="term" value="P:replication fork processing"/>
    <property type="evidence" value="ECO:0007669"/>
    <property type="project" value="UniProtKB-UniRule"/>
</dbReference>
<comment type="subcellular location">
    <subcellularLocation>
        <location evidence="1 7">Nucleus</location>
    </subcellularLocation>
</comment>
<evidence type="ECO:0000256" key="2">
    <source>
        <dbReference type="ARBA" id="ARBA00006075"/>
    </source>
</evidence>
<reference evidence="10" key="1">
    <citation type="journal article" date="2023" name="Mol. Phylogenet. Evol.">
        <title>Genome-scale phylogeny and comparative genomics of the fungal order Sordariales.</title>
        <authorList>
            <person name="Hensen N."/>
            <person name="Bonometti L."/>
            <person name="Westerberg I."/>
            <person name="Brannstrom I.O."/>
            <person name="Guillou S."/>
            <person name="Cros-Aarteil S."/>
            <person name="Calhoun S."/>
            <person name="Haridas S."/>
            <person name="Kuo A."/>
            <person name="Mondo S."/>
            <person name="Pangilinan J."/>
            <person name="Riley R."/>
            <person name="LaButti K."/>
            <person name="Andreopoulos B."/>
            <person name="Lipzen A."/>
            <person name="Chen C."/>
            <person name="Yan M."/>
            <person name="Daum C."/>
            <person name="Ng V."/>
            <person name="Clum A."/>
            <person name="Steindorff A."/>
            <person name="Ohm R.A."/>
            <person name="Martin F."/>
            <person name="Silar P."/>
            <person name="Natvig D.O."/>
            <person name="Lalanne C."/>
            <person name="Gautier V."/>
            <person name="Ament-Velasquez S.L."/>
            <person name="Kruys A."/>
            <person name="Hutchinson M.I."/>
            <person name="Powell A.J."/>
            <person name="Barry K."/>
            <person name="Miller A.N."/>
            <person name="Grigoriev I.V."/>
            <person name="Debuchy R."/>
            <person name="Gladieux P."/>
            <person name="Hiltunen Thoren M."/>
            <person name="Johannesson H."/>
        </authorList>
    </citation>
    <scope>NUCLEOTIDE SEQUENCE</scope>
    <source>
        <strain evidence="10">CBS 757.83</strain>
    </source>
</reference>
<keyword evidence="6 7" id="KW-0131">Cell cycle</keyword>
<evidence type="ECO:0000313" key="11">
    <source>
        <dbReference type="Proteomes" id="UP001305647"/>
    </source>
</evidence>
<dbReference type="GO" id="GO:0000076">
    <property type="term" value="P:DNA replication checkpoint signaling"/>
    <property type="evidence" value="ECO:0007669"/>
    <property type="project" value="UniProtKB-UniRule"/>
</dbReference>